<accession>A0A368VRD9</accession>
<dbReference type="AlphaFoldDB" id="A0A368VRD9"/>
<name>A0A368VRD9_9BACL</name>
<evidence type="ECO:0000313" key="1">
    <source>
        <dbReference type="EMBL" id="RCW44217.1"/>
    </source>
</evidence>
<gene>
    <name evidence="1" type="ORF">DFP97_11281</name>
</gene>
<comment type="caution">
    <text evidence="1">The sequence shown here is derived from an EMBL/GenBank/DDBJ whole genome shotgun (WGS) entry which is preliminary data.</text>
</comment>
<evidence type="ECO:0000313" key="2">
    <source>
        <dbReference type="Proteomes" id="UP000252415"/>
    </source>
</evidence>
<protein>
    <submittedName>
        <fullName evidence="1">Uncharacterized protein</fullName>
    </submittedName>
</protein>
<sequence length="471" mass="51572">MNYWPSTRKKLPSLTLREFRGVNKLDPYSINDVFSPNPINLTSSKTPALTVKPGYTQLGSTIGTRVLGLAAWKNTELHAVFNDGTWRKWDGSTWTTLKSGLNTSANWAFCNFKANLGAVNLIGSNGVDAVQRYDGSTVQNLSNAPAGAKFIDQHDNRLYAAVGNMVHYSGLSLADSWTLVGTPDDSSPGSITRETNDGEDIIGLKSGTGHLTVFFPNSSHELYGTSPSDFEFITVAEDIGAINDQAIVNLSGVLYFIDETGIYQYSGGVRPRKEFSRRVQWYIDNMNKTGKNTVAMGSDGRYLYAAFPMTSTTAPDTILVYDTIEDQWDVWTGLNAVHMLKMGDDLYMADAQGRVYKIGGTTANGAAISWKWESKPLTGQSISQKMRFTKVWLTLDKPSGSTVTVSITNVPEADSGWTEVGSISVNDISNKRIPIAPSKLVWGSYLRIKIEGTGPCTIREVSWDQIESAVT</sequence>
<organism evidence="1 2">
    <name type="scientific">Paenibacillus prosopidis</name>
    <dbReference type="NCBI Taxonomy" id="630520"/>
    <lineage>
        <taxon>Bacteria</taxon>
        <taxon>Bacillati</taxon>
        <taxon>Bacillota</taxon>
        <taxon>Bacilli</taxon>
        <taxon>Bacillales</taxon>
        <taxon>Paenibacillaceae</taxon>
        <taxon>Paenibacillus</taxon>
    </lineage>
</organism>
<keyword evidence="2" id="KW-1185">Reference proteome</keyword>
<proteinExistence type="predicted"/>
<dbReference type="EMBL" id="QPJD01000012">
    <property type="protein sequence ID" value="RCW44217.1"/>
    <property type="molecule type" value="Genomic_DNA"/>
</dbReference>
<reference evidence="1 2" key="1">
    <citation type="submission" date="2018-07" db="EMBL/GenBank/DDBJ databases">
        <title>Genomic Encyclopedia of Type Strains, Phase III (KMG-III): the genomes of soil and plant-associated and newly described type strains.</title>
        <authorList>
            <person name="Whitman W."/>
        </authorList>
    </citation>
    <scope>NUCLEOTIDE SEQUENCE [LARGE SCALE GENOMIC DNA]</scope>
    <source>
        <strain evidence="1 2">CECT 7506</strain>
    </source>
</reference>
<dbReference type="Proteomes" id="UP000252415">
    <property type="component" value="Unassembled WGS sequence"/>
</dbReference>